<evidence type="ECO:0000256" key="1">
    <source>
        <dbReference type="SAM" id="MobiDB-lite"/>
    </source>
</evidence>
<proteinExistence type="predicted"/>
<gene>
    <name evidence="2" type="ORF">L195_g060458</name>
</gene>
<feature type="non-terminal residue" evidence="2">
    <location>
        <position position="1"/>
    </location>
</feature>
<feature type="region of interest" description="Disordered" evidence="1">
    <location>
        <begin position="1"/>
        <end position="30"/>
    </location>
</feature>
<evidence type="ECO:0000313" key="2">
    <source>
        <dbReference type="EMBL" id="PNX61003.1"/>
    </source>
</evidence>
<dbReference type="Proteomes" id="UP000236291">
    <property type="component" value="Unassembled WGS sequence"/>
</dbReference>
<dbReference type="EMBL" id="ASHM01139631">
    <property type="protein sequence ID" value="PNX61003.1"/>
    <property type="molecule type" value="Genomic_DNA"/>
</dbReference>
<sequence>DDGEGDNSRGELNTSAERTTAAQGGGTVRS</sequence>
<reference evidence="2 3" key="2">
    <citation type="journal article" date="2017" name="Front. Plant Sci.">
        <title>Gene Classification and Mining of Molecular Markers Useful in Red Clover (Trifolium pratense) Breeding.</title>
        <authorList>
            <person name="Istvanek J."/>
            <person name="Dluhosova J."/>
            <person name="Dluhos P."/>
            <person name="Patkova L."/>
            <person name="Nedelnik J."/>
            <person name="Repkova J."/>
        </authorList>
    </citation>
    <scope>NUCLEOTIDE SEQUENCE [LARGE SCALE GENOMIC DNA]</scope>
    <source>
        <strain evidence="3">cv. Tatra</strain>
        <tissue evidence="2">Young leaves</tissue>
    </source>
</reference>
<protein>
    <submittedName>
        <fullName evidence="2">Uncharacterized protein</fullName>
    </submittedName>
</protein>
<feature type="compositionally biased region" description="Polar residues" evidence="1">
    <location>
        <begin position="10"/>
        <end position="22"/>
    </location>
</feature>
<evidence type="ECO:0000313" key="3">
    <source>
        <dbReference type="Proteomes" id="UP000236291"/>
    </source>
</evidence>
<organism evidence="2 3">
    <name type="scientific">Trifolium pratense</name>
    <name type="common">Red clover</name>
    <dbReference type="NCBI Taxonomy" id="57577"/>
    <lineage>
        <taxon>Eukaryota</taxon>
        <taxon>Viridiplantae</taxon>
        <taxon>Streptophyta</taxon>
        <taxon>Embryophyta</taxon>
        <taxon>Tracheophyta</taxon>
        <taxon>Spermatophyta</taxon>
        <taxon>Magnoliopsida</taxon>
        <taxon>eudicotyledons</taxon>
        <taxon>Gunneridae</taxon>
        <taxon>Pentapetalae</taxon>
        <taxon>rosids</taxon>
        <taxon>fabids</taxon>
        <taxon>Fabales</taxon>
        <taxon>Fabaceae</taxon>
        <taxon>Papilionoideae</taxon>
        <taxon>50 kb inversion clade</taxon>
        <taxon>NPAAA clade</taxon>
        <taxon>Hologalegina</taxon>
        <taxon>IRL clade</taxon>
        <taxon>Trifolieae</taxon>
        <taxon>Trifolium</taxon>
    </lineage>
</organism>
<name>A0A2K3K3Z1_TRIPR</name>
<dbReference type="AlphaFoldDB" id="A0A2K3K3Z1"/>
<accession>A0A2K3K3Z1</accession>
<comment type="caution">
    <text evidence="2">The sequence shown here is derived from an EMBL/GenBank/DDBJ whole genome shotgun (WGS) entry which is preliminary data.</text>
</comment>
<reference evidence="2 3" key="1">
    <citation type="journal article" date="2014" name="Am. J. Bot.">
        <title>Genome assembly and annotation for red clover (Trifolium pratense; Fabaceae).</title>
        <authorList>
            <person name="Istvanek J."/>
            <person name="Jaros M."/>
            <person name="Krenek A."/>
            <person name="Repkova J."/>
        </authorList>
    </citation>
    <scope>NUCLEOTIDE SEQUENCE [LARGE SCALE GENOMIC DNA]</scope>
    <source>
        <strain evidence="3">cv. Tatra</strain>
        <tissue evidence="2">Young leaves</tissue>
    </source>
</reference>